<evidence type="ECO:0000256" key="3">
    <source>
        <dbReference type="ARBA" id="ARBA00022448"/>
    </source>
</evidence>
<dbReference type="PRINTS" id="PR00219">
    <property type="entry name" value="SYNAPTOBREVN"/>
</dbReference>
<comment type="similarity">
    <text evidence="2">Belongs to the synaptobrevin family.</text>
</comment>
<evidence type="ECO:0000256" key="14">
    <source>
        <dbReference type="ARBA" id="ARBA00042194"/>
    </source>
</evidence>
<dbReference type="InterPro" id="IPR051097">
    <property type="entry name" value="Synaptobrevin-like_transport"/>
</dbReference>
<dbReference type="SUPFAM" id="SSF58038">
    <property type="entry name" value="SNARE fusion complex"/>
    <property type="match status" value="1"/>
</dbReference>
<dbReference type="GO" id="GO:0006887">
    <property type="term" value="P:exocytosis"/>
    <property type="evidence" value="ECO:0007669"/>
    <property type="project" value="TreeGrafter"/>
</dbReference>
<keyword evidence="4 16" id="KW-0812">Transmembrane</keyword>
<evidence type="ECO:0000313" key="19">
    <source>
        <dbReference type="EMBL" id="KAK2168644.1"/>
    </source>
</evidence>
<evidence type="ECO:0000256" key="13">
    <source>
        <dbReference type="ARBA" id="ARBA00039269"/>
    </source>
</evidence>
<protein>
    <recommendedName>
        <fullName evidence="13">Vesicle-associated membrane protein 7</fullName>
    </recommendedName>
    <alternativeName>
        <fullName evidence="14">Synaptobrevin-like protein 1</fullName>
    </alternativeName>
</protein>
<evidence type="ECO:0000256" key="5">
    <source>
        <dbReference type="ARBA" id="ARBA00022927"/>
    </source>
</evidence>
<evidence type="ECO:0000256" key="7">
    <source>
        <dbReference type="ARBA" id="ARBA00023136"/>
    </source>
</evidence>
<dbReference type="InterPro" id="IPR011012">
    <property type="entry name" value="Longin-like_dom_sf"/>
</dbReference>
<name>A0AAD9KCE4_9ANNE</name>
<dbReference type="GO" id="GO:0005484">
    <property type="term" value="F:SNAP receptor activity"/>
    <property type="evidence" value="ECO:0007669"/>
    <property type="project" value="TreeGrafter"/>
</dbReference>
<keyword evidence="5" id="KW-0653">Protein transport</keyword>
<dbReference type="FunFam" id="1.20.5.110:FF:000004">
    <property type="entry name" value="Vesicle-associated membrane protein 7"/>
    <property type="match status" value="1"/>
</dbReference>
<dbReference type="Pfam" id="PF00957">
    <property type="entry name" value="Synaptobrevin"/>
    <property type="match status" value="1"/>
</dbReference>
<comment type="caution">
    <text evidence="19">The sequence shown here is derived from an EMBL/GenBank/DDBJ whole genome shotgun (WGS) entry which is preliminary data.</text>
</comment>
<evidence type="ECO:0000256" key="8">
    <source>
        <dbReference type="ARBA" id="ARBA00037801"/>
    </source>
</evidence>
<evidence type="ECO:0000256" key="9">
    <source>
        <dbReference type="ARBA" id="ARBA00037803"/>
    </source>
</evidence>
<keyword evidence="3" id="KW-0813">Transport</keyword>
<reference evidence="19" key="1">
    <citation type="journal article" date="2023" name="Mol. Biol. Evol.">
        <title>Third-Generation Sequencing Reveals the Adaptive Role of the Epigenome in Three Deep-Sea Polychaetes.</title>
        <authorList>
            <person name="Perez M."/>
            <person name="Aroh O."/>
            <person name="Sun Y."/>
            <person name="Lan Y."/>
            <person name="Juniper S.K."/>
            <person name="Young C.R."/>
            <person name="Angers B."/>
            <person name="Qian P.Y."/>
        </authorList>
    </citation>
    <scope>NUCLEOTIDE SEQUENCE</scope>
    <source>
        <strain evidence="19">P08H-3</strain>
    </source>
</reference>
<evidence type="ECO:0000256" key="15">
    <source>
        <dbReference type="PROSITE-ProRule" id="PRU00290"/>
    </source>
</evidence>
<dbReference type="GO" id="GO:0000149">
    <property type="term" value="F:SNARE binding"/>
    <property type="evidence" value="ECO:0007669"/>
    <property type="project" value="TreeGrafter"/>
</dbReference>
<dbReference type="PANTHER" id="PTHR21136:SF179">
    <property type="entry name" value="VESICLE ASSOCIATED MEMBRANE PROTEIN 7-RELATED"/>
    <property type="match status" value="1"/>
</dbReference>
<evidence type="ECO:0000256" key="2">
    <source>
        <dbReference type="ARBA" id="ARBA00008025"/>
    </source>
</evidence>
<organism evidence="19 20">
    <name type="scientific">Paralvinella palmiformis</name>
    <dbReference type="NCBI Taxonomy" id="53620"/>
    <lineage>
        <taxon>Eukaryota</taxon>
        <taxon>Metazoa</taxon>
        <taxon>Spiralia</taxon>
        <taxon>Lophotrochozoa</taxon>
        <taxon>Annelida</taxon>
        <taxon>Polychaeta</taxon>
        <taxon>Sedentaria</taxon>
        <taxon>Canalipalpata</taxon>
        <taxon>Terebellida</taxon>
        <taxon>Terebelliformia</taxon>
        <taxon>Alvinellidae</taxon>
        <taxon>Paralvinella</taxon>
    </lineage>
</organism>
<accession>A0AAD9KCE4</accession>
<dbReference type="GO" id="GO:0030670">
    <property type="term" value="C:phagocytic vesicle membrane"/>
    <property type="evidence" value="ECO:0007669"/>
    <property type="project" value="UniProtKB-SubCell"/>
</dbReference>
<keyword evidence="20" id="KW-1185">Reference proteome</keyword>
<dbReference type="InterPro" id="IPR042855">
    <property type="entry name" value="V_SNARE_CC"/>
</dbReference>
<dbReference type="PROSITE" id="PS50892">
    <property type="entry name" value="V_SNARE"/>
    <property type="match status" value="1"/>
</dbReference>
<dbReference type="AlphaFoldDB" id="A0AAD9KCE4"/>
<gene>
    <name evidence="19" type="ORF">LSH36_15g09071</name>
</gene>
<dbReference type="InterPro" id="IPR001388">
    <property type="entry name" value="Synaptobrevin-like"/>
</dbReference>
<dbReference type="GO" id="GO:0031902">
    <property type="term" value="C:late endosome membrane"/>
    <property type="evidence" value="ECO:0007669"/>
    <property type="project" value="UniProtKB-SubCell"/>
</dbReference>
<evidence type="ECO:0000256" key="4">
    <source>
        <dbReference type="ARBA" id="ARBA00022692"/>
    </source>
</evidence>
<dbReference type="PANTHER" id="PTHR21136">
    <property type="entry name" value="SNARE PROTEINS"/>
    <property type="match status" value="1"/>
</dbReference>
<dbReference type="GO" id="GO:0005789">
    <property type="term" value="C:endoplasmic reticulum membrane"/>
    <property type="evidence" value="ECO:0007669"/>
    <property type="project" value="UniProtKB-SubCell"/>
</dbReference>
<dbReference type="GO" id="GO:0005794">
    <property type="term" value="C:Golgi apparatus"/>
    <property type="evidence" value="ECO:0007669"/>
    <property type="project" value="UniProtKB-SubCell"/>
</dbReference>
<evidence type="ECO:0000256" key="10">
    <source>
        <dbReference type="ARBA" id="ARBA00037845"/>
    </source>
</evidence>
<dbReference type="SMART" id="SM01270">
    <property type="entry name" value="Longin"/>
    <property type="match status" value="1"/>
</dbReference>
<dbReference type="GO" id="GO:0006906">
    <property type="term" value="P:vesicle fusion"/>
    <property type="evidence" value="ECO:0007669"/>
    <property type="project" value="TreeGrafter"/>
</dbReference>
<dbReference type="Gene3D" id="3.30.450.50">
    <property type="entry name" value="Longin domain"/>
    <property type="match status" value="1"/>
</dbReference>
<evidence type="ECO:0000256" key="6">
    <source>
        <dbReference type="ARBA" id="ARBA00022989"/>
    </source>
</evidence>
<dbReference type="GO" id="GO:0015031">
    <property type="term" value="P:protein transport"/>
    <property type="evidence" value="ECO:0007669"/>
    <property type="project" value="UniProtKB-KW"/>
</dbReference>
<keyword evidence="7 16" id="KW-0472">Membrane</keyword>
<dbReference type="Pfam" id="PF13774">
    <property type="entry name" value="Longin"/>
    <property type="match status" value="1"/>
</dbReference>
<dbReference type="CDD" id="cd14824">
    <property type="entry name" value="Longin"/>
    <property type="match status" value="1"/>
</dbReference>
<comment type="subcellular location">
    <subcellularLocation>
        <location evidence="12">Cytoplasmic vesicle</location>
        <location evidence="12">Phagosome membrane</location>
        <topology evidence="12">Single-pass type IV membrane protein</topology>
    </subcellularLocation>
    <subcellularLocation>
        <location evidence="9">Cytoplasmic vesicle</location>
        <location evidence="9">Secretory vesicle membrane</location>
        <topology evidence="9">Single-pass type IV membrane protein</topology>
    </subcellularLocation>
    <subcellularLocation>
        <location evidence="1">Endoplasmic reticulum membrane</location>
        <topology evidence="1">Single-pass type IV membrane protein</topology>
    </subcellularLocation>
    <subcellularLocation>
        <location evidence="8">Golgi apparatus</location>
        <location evidence="8">trans-Golgi network membrane</location>
        <topology evidence="8">Single-pass type IV membrane protein</topology>
    </subcellularLocation>
    <subcellularLocation>
        <location evidence="10">Late endosome membrane</location>
        <topology evidence="10">Single-pass type IV membrane protein</topology>
    </subcellularLocation>
    <subcellularLocation>
        <location evidence="11">Lysosome membrane</location>
        <topology evidence="11">Single-pass type IV membrane protein</topology>
    </subcellularLocation>
</comment>
<evidence type="ECO:0000256" key="11">
    <source>
        <dbReference type="ARBA" id="ARBA00037863"/>
    </source>
</evidence>
<evidence type="ECO:0000259" key="17">
    <source>
        <dbReference type="PROSITE" id="PS50859"/>
    </source>
</evidence>
<dbReference type="GO" id="GO:0031201">
    <property type="term" value="C:SNARE complex"/>
    <property type="evidence" value="ECO:0007669"/>
    <property type="project" value="TreeGrafter"/>
</dbReference>
<dbReference type="Proteomes" id="UP001208570">
    <property type="component" value="Unassembled WGS sequence"/>
</dbReference>
<dbReference type="CDD" id="cd15871">
    <property type="entry name" value="R-SNARE_VAMP7"/>
    <property type="match status" value="1"/>
</dbReference>
<dbReference type="FunFam" id="3.30.450.50:FF:000015">
    <property type="entry name" value="Synaptobrevin 2 isoform 1"/>
    <property type="match status" value="1"/>
</dbReference>
<sequence length="246" mass="27760">MNYSISLSKESCKPTFDETSIAAAKMPILFATVSRGNTVLAKYASCSGNFTEVIDQVLAKISPENAKLTYSHGNYLFHYISDNRIIYLAITDDDFERSKAFAFLNDIKRRFEIQYGDRAQTALPFSMNSEFSRTLNAQMHHYSADVTGADKVTEVQEQVDELKGILVRNIDSIASRGERLELLVDKTDDLNSTSTTFRKTSHNLARSMWWKNMKLTIIIVVIVIIVIYIIVSMACGGLGWQKCVKK</sequence>
<dbReference type="Gene3D" id="1.20.5.110">
    <property type="match status" value="1"/>
</dbReference>
<feature type="domain" description="Longin" evidence="17">
    <location>
        <begin position="32"/>
        <end position="135"/>
    </location>
</feature>
<evidence type="ECO:0000256" key="16">
    <source>
        <dbReference type="SAM" id="Phobius"/>
    </source>
</evidence>
<evidence type="ECO:0000256" key="1">
    <source>
        <dbReference type="ARBA" id="ARBA00004163"/>
    </source>
</evidence>
<evidence type="ECO:0000313" key="20">
    <source>
        <dbReference type="Proteomes" id="UP001208570"/>
    </source>
</evidence>
<dbReference type="SUPFAM" id="SSF64356">
    <property type="entry name" value="SNARE-like"/>
    <property type="match status" value="1"/>
</dbReference>
<dbReference type="EMBL" id="JAODUP010000015">
    <property type="protein sequence ID" value="KAK2168644.1"/>
    <property type="molecule type" value="Genomic_DNA"/>
</dbReference>
<evidence type="ECO:0000259" key="18">
    <source>
        <dbReference type="PROSITE" id="PS50892"/>
    </source>
</evidence>
<evidence type="ECO:0000256" key="12">
    <source>
        <dbReference type="ARBA" id="ARBA00037875"/>
    </source>
</evidence>
<feature type="domain" description="V-SNARE coiled-coil homology" evidence="18">
    <location>
        <begin position="151"/>
        <end position="211"/>
    </location>
</feature>
<dbReference type="GO" id="GO:0005765">
    <property type="term" value="C:lysosomal membrane"/>
    <property type="evidence" value="ECO:0007669"/>
    <property type="project" value="UniProtKB-SubCell"/>
</dbReference>
<feature type="transmembrane region" description="Helical" evidence="16">
    <location>
        <begin position="215"/>
        <end position="240"/>
    </location>
</feature>
<dbReference type="PROSITE" id="PS50859">
    <property type="entry name" value="LONGIN"/>
    <property type="match status" value="1"/>
</dbReference>
<keyword evidence="6 16" id="KW-1133">Transmembrane helix</keyword>
<dbReference type="InterPro" id="IPR010908">
    <property type="entry name" value="Longin_dom"/>
</dbReference>
<keyword evidence="15" id="KW-0175">Coiled coil</keyword>
<dbReference type="GO" id="GO:0030658">
    <property type="term" value="C:transport vesicle membrane"/>
    <property type="evidence" value="ECO:0007669"/>
    <property type="project" value="UniProtKB-SubCell"/>
</dbReference>
<proteinExistence type="inferred from homology"/>